<dbReference type="CDD" id="cd00609">
    <property type="entry name" value="AAT_like"/>
    <property type="match status" value="1"/>
</dbReference>
<dbReference type="SUPFAM" id="SSF53383">
    <property type="entry name" value="PLP-dependent transferases"/>
    <property type="match status" value="1"/>
</dbReference>
<gene>
    <name evidence="7" type="ORF">GW579_17670</name>
</gene>
<keyword evidence="8" id="KW-1185">Reference proteome</keyword>
<accession>A0A6M2B6F0</accession>
<comment type="similarity">
    <text evidence="1">In the C-terminal section; belongs to the class-I pyridoxal-phosphate-dependent aminotransferase family.</text>
</comment>
<dbReference type="InterPro" id="IPR051446">
    <property type="entry name" value="HTH_trans_reg/aminotransferase"/>
</dbReference>
<dbReference type="SMART" id="SM00345">
    <property type="entry name" value="HTH_GNTR"/>
    <property type="match status" value="1"/>
</dbReference>
<reference evidence="7 8" key="1">
    <citation type="submission" date="2020-03" db="EMBL/GenBank/DDBJ databases">
        <title>Rahnella aceri sp. nov., isoated from traditional Jeju Makgeolli.</title>
        <authorList>
            <person name="Kim I.S."/>
            <person name="Jeon D."/>
        </authorList>
    </citation>
    <scope>NUCLEOTIDE SEQUENCE [LARGE SCALE GENOMIC DNA]</scope>
    <source>
        <strain evidence="7 8">Lac-M11</strain>
    </source>
</reference>
<dbReference type="AlphaFoldDB" id="A0A6M2B6F0"/>
<dbReference type="Proteomes" id="UP000476696">
    <property type="component" value="Unassembled WGS sequence"/>
</dbReference>
<keyword evidence="5" id="KW-0804">Transcription</keyword>
<dbReference type="EMBL" id="JAADJS010000004">
    <property type="protein sequence ID" value="NGX88910.1"/>
    <property type="molecule type" value="Genomic_DNA"/>
</dbReference>
<dbReference type="PROSITE" id="PS50949">
    <property type="entry name" value="HTH_GNTR"/>
    <property type="match status" value="1"/>
</dbReference>
<dbReference type="PANTHER" id="PTHR46577">
    <property type="entry name" value="HTH-TYPE TRANSCRIPTIONAL REGULATORY PROTEIN GABR"/>
    <property type="match status" value="1"/>
</dbReference>
<evidence type="ECO:0000313" key="7">
    <source>
        <dbReference type="EMBL" id="NGX88910.1"/>
    </source>
</evidence>
<dbReference type="Gene3D" id="3.40.640.10">
    <property type="entry name" value="Type I PLP-dependent aspartate aminotransferase-like (Major domain)"/>
    <property type="match status" value="1"/>
</dbReference>
<dbReference type="InterPro" id="IPR000524">
    <property type="entry name" value="Tscrpt_reg_HTH_GntR"/>
</dbReference>
<keyword evidence="7" id="KW-0032">Aminotransferase</keyword>
<keyword evidence="4" id="KW-0238">DNA-binding</keyword>
<dbReference type="RefSeq" id="WP_152323705.1">
    <property type="nucleotide sequence ID" value="NZ_JAADJS010000004.1"/>
</dbReference>
<dbReference type="PANTHER" id="PTHR46577:SF2">
    <property type="entry name" value="TRANSCRIPTIONAL REGULATORY PROTEIN"/>
    <property type="match status" value="1"/>
</dbReference>
<dbReference type="Pfam" id="PF00392">
    <property type="entry name" value="GntR"/>
    <property type="match status" value="1"/>
</dbReference>
<dbReference type="GO" id="GO:0003677">
    <property type="term" value="F:DNA binding"/>
    <property type="evidence" value="ECO:0007669"/>
    <property type="project" value="UniProtKB-KW"/>
</dbReference>
<dbReference type="InterPro" id="IPR036390">
    <property type="entry name" value="WH_DNA-bd_sf"/>
</dbReference>
<feature type="domain" description="HTH gntR-type" evidence="6">
    <location>
        <begin position="9"/>
        <end position="77"/>
    </location>
</feature>
<evidence type="ECO:0000256" key="3">
    <source>
        <dbReference type="ARBA" id="ARBA00023015"/>
    </source>
</evidence>
<protein>
    <submittedName>
        <fullName evidence="7">PLP-dependent aminotransferase family protein</fullName>
    </submittedName>
</protein>
<evidence type="ECO:0000256" key="2">
    <source>
        <dbReference type="ARBA" id="ARBA00022898"/>
    </source>
</evidence>
<evidence type="ECO:0000259" key="6">
    <source>
        <dbReference type="PROSITE" id="PS50949"/>
    </source>
</evidence>
<sequence>MTDTADLTDTRYNQLAEQLADAIRRGTLAPGSRLPSVRRSAQTWSVSINTVVAAYRRLEDRGFIEARPQSGFYVRAALPALEHQPPLEQPQTPAAEPADEVLDLIDTVFASQTDPAYTNLSLACPQSNDFYPSGKLGRIMSSLLRRQPDLIGKYALPPGHPALRQQIARRALALGMILEPTDITITHGCMEALQLALRVTTKPGDSVGLETPTYFYLLPMLASLGLKAVEIPTDPQTGLSLDVLEMLLSEKRLNAVIAMPTAQNPLGFTMPLAAKKRLARLMNVHQVPLIEDGLYAEIQFGTTLSPAVKSFDTDGWILFCTSFTKTLAPDFRIGWVEGGRFADKLHKLKAVSSMAESALLSQTLTVFLESGGYDHHLRALRKRYASQVEQARALIARHFPQGTRATQPAGGFVIWVDFPPGVDCVTLFKQLLKDKICMTPGQLYSPSGRYSNGLRLSCCYVFDTRYISAMIRIGERACEMCGLPPGLAETQEQAEESRTS</sequence>
<dbReference type="Gene3D" id="1.10.10.10">
    <property type="entry name" value="Winged helix-like DNA-binding domain superfamily/Winged helix DNA-binding domain"/>
    <property type="match status" value="1"/>
</dbReference>
<evidence type="ECO:0000256" key="5">
    <source>
        <dbReference type="ARBA" id="ARBA00023163"/>
    </source>
</evidence>
<name>A0A6M2B6F0_9GAMM</name>
<organism evidence="7 8">
    <name type="scientific">Rahnella contaminans</name>
    <dbReference type="NCBI Taxonomy" id="2703882"/>
    <lineage>
        <taxon>Bacteria</taxon>
        <taxon>Pseudomonadati</taxon>
        <taxon>Pseudomonadota</taxon>
        <taxon>Gammaproteobacteria</taxon>
        <taxon>Enterobacterales</taxon>
        <taxon>Yersiniaceae</taxon>
        <taxon>Rahnella</taxon>
    </lineage>
</organism>
<dbReference type="InterPro" id="IPR015424">
    <property type="entry name" value="PyrdxlP-dep_Trfase"/>
</dbReference>
<dbReference type="InterPro" id="IPR004839">
    <property type="entry name" value="Aminotransferase_I/II_large"/>
</dbReference>
<dbReference type="GO" id="GO:0008483">
    <property type="term" value="F:transaminase activity"/>
    <property type="evidence" value="ECO:0007669"/>
    <property type="project" value="UniProtKB-KW"/>
</dbReference>
<evidence type="ECO:0000313" key="8">
    <source>
        <dbReference type="Proteomes" id="UP000476696"/>
    </source>
</evidence>
<dbReference type="InterPro" id="IPR015421">
    <property type="entry name" value="PyrdxlP-dep_Trfase_major"/>
</dbReference>
<dbReference type="InterPro" id="IPR036388">
    <property type="entry name" value="WH-like_DNA-bd_sf"/>
</dbReference>
<evidence type="ECO:0000256" key="1">
    <source>
        <dbReference type="ARBA" id="ARBA00005384"/>
    </source>
</evidence>
<dbReference type="Pfam" id="PF00155">
    <property type="entry name" value="Aminotran_1_2"/>
    <property type="match status" value="1"/>
</dbReference>
<dbReference type="GO" id="GO:0003700">
    <property type="term" value="F:DNA-binding transcription factor activity"/>
    <property type="evidence" value="ECO:0007669"/>
    <property type="project" value="InterPro"/>
</dbReference>
<proteinExistence type="inferred from homology"/>
<dbReference type="SUPFAM" id="SSF46785">
    <property type="entry name" value="Winged helix' DNA-binding domain"/>
    <property type="match status" value="1"/>
</dbReference>
<dbReference type="GO" id="GO:0030170">
    <property type="term" value="F:pyridoxal phosphate binding"/>
    <property type="evidence" value="ECO:0007669"/>
    <property type="project" value="InterPro"/>
</dbReference>
<keyword evidence="2" id="KW-0663">Pyridoxal phosphate</keyword>
<evidence type="ECO:0000256" key="4">
    <source>
        <dbReference type="ARBA" id="ARBA00023125"/>
    </source>
</evidence>
<dbReference type="Gene3D" id="3.90.1150.10">
    <property type="entry name" value="Aspartate Aminotransferase, domain 1"/>
    <property type="match status" value="1"/>
</dbReference>
<dbReference type="InterPro" id="IPR015422">
    <property type="entry name" value="PyrdxlP-dep_Trfase_small"/>
</dbReference>
<keyword evidence="7" id="KW-0808">Transferase</keyword>
<dbReference type="CDD" id="cd07377">
    <property type="entry name" value="WHTH_GntR"/>
    <property type="match status" value="1"/>
</dbReference>
<comment type="caution">
    <text evidence="7">The sequence shown here is derived from an EMBL/GenBank/DDBJ whole genome shotgun (WGS) entry which is preliminary data.</text>
</comment>
<keyword evidence="3" id="KW-0805">Transcription regulation</keyword>